<dbReference type="PROSITE" id="PS00135">
    <property type="entry name" value="TRYPSIN_SER"/>
    <property type="match status" value="1"/>
</dbReference>
<dbReference type="AlphaFoldDB" id="A0A1G7X3Y8"/>
<dbReference type="PROSITE" id="PS00134">
    <property type="entry name" value="TRYPSIN_HIS"/>
    <property type="match status" value="1"/>
</dbReference>
<dbReference type="Gene3D" id="2.40.10.10">
    <property type="entry name" value="Trypsin-like serine proteases"/>
    <property type="match status" value="2"/>
</dbReference>
<dbReference type="InterPro" id="IPR043504">
    <property type="entry name" value="Peptidase_S1_PA_chymotrypsin"/>
</dbReference>
<gene>
    <name evidence="2" type="ORF">SAMN05216553_111248</name>
</gene>
<keyword evidence="1" id="KW-0732">Signal</keyword>
<feature type="chain" id="PRO_5011614895" description="Streptogrisin C" evidence="1">
    <location>
        <begin position="25"/>
        <end position="403"/>
    </location>
</feature>
<dbReference type="Proteomes" id="UP000199623">
    <property type="component" value="Unassembled WGS sequence"/>
</dbReference>
<dbReference type="InterPro" id="IPR033116">
    <property type="entry name" value="TRYPSIN_SER"/>
</dbReference>
<organism evidence="2 3">
    <name type="scientific">Lentzea fradiae</name>
    <dbReference type="NCBI Taxonomy" id="200378"/>
    <lineage>
        <taxon>Bacteria</taxon>
        <taxon>Bacillati</taxon>
        <taxon>Actinomycetota</taxon>
        <taxon>Actinomycetes</taxon>
        <taxon>Pseudonocardiales</taxon>
        <taxon>Pseudonocardiaceae</taxon>
        <taxon>Lentzea</taxon>
    </lineage>
</organism>
<dbReference type="OrthoDB" id="4413809at2"/>
<name>A0A1G7X3Y8_9PSEU</name>
<reference evidence="3" key="1">
    <citation type="submission" date="2016-10" db="EMBL/GenBank/DDBJ databases">
        <authorList>
            <person name="Varghese N."/>
            <person name="Submissions S."/>
        </authorList>
    </citation>
    <scope>NUCLEOTIDE SEQUENCE [LARGE SCALE GENOMIC DNA]</scope>
    <source>
        <strain evidence="3">CGMCC 4.3506</strain>
    </source>
</reference>
<dbReference type="InterPro" id="IPR018114">
    <property type="entry name" value="TRYPSIN_HIS"/>
</dbReference>
<dbReference type="EMBL" id="FNCC01000011">
    <property type="protein sequence ID" value="SDG78882.1"/>
    <property type="molecule type" value="Genomic_DNA"/>
</dbReference>
<dbReference type="GO" id="GO:0004252">
    <property type="term" value="F:serine-type endopeptidase activity"/>
    <property type="evidence" value="ECO:0007669"/>
    <property type="project" value="InterPro"/>
</dbReference>
<dbReference type="RefSeq" id="WP_090053565.1">
    <property type="nucleotide sequence ID" value="NZ_FNCC01000011.1"/>
</dbReference>
<evidence type="ECO:0000313" key="3">
    <source>
        <dbReference type="Proteomes" id="UP000199623"/>
    </source>
</evidence>
<evidence type="ECO:0000313" key="2">
    <source>
        <dbReference type="EMBL" id="SDG78882.1"/>
    </source>
</evidence>
<protein>
    <recommendedName>
        <fullName evidence="4">Streptogrisin C</fullName>
    </recommendedName>
</protein>
<dbReference type="GO" id="GO:0006508">
    <property type="term" value="P:proteolysis"/>
    <property type="evidence" value="ECO:0007669"/>
    <property type="project" value="InterPro"/>
</dbReference>
<dbReference type="SUPFAM" id="SSF50494">
    <property type="entry name" value="Trypsin-like serine proteases"/>
    <property type="match status" value="1"/>
</dbReference>
<feature type="signal peptide" evidence="1">
    <location>
        <begin position="1"/>
        <end position="24"/>
    </location>
</feature>
<accession>A0A1G7X3Y8</accession>
<evidence type="ECO:0000256" key="1">
    <source>
        <dbReference type="SAM" id="SignalP"/>
    </source>
</evidence>
<proteinExistence type="predicted"/>
<dbReference type="InterPro" id="IPR009003">
    <property type="entry name" value="Peptidase_S1_PA"/>
</dbReference>
<evidence type="ECO:0008006" key="4">
    <source>
        <dbReference type="Google" id="ProtNLM"/>
    </source>
</evidence>
<sequence>MKKRLTALATVTAALLVPATPALAQQNNPIPAGVIALMETQNDLHRIADKIEKSGGFSGFHVDAGTKTLNVHWKGKAPATVDAAATAAKAQGLTVKVHQAKYSKAELDAEATRLVKTGAFQAVAAKHDGSGLTVTGKSGAARTTAQSTVAVQTQSGGWELAASRLSDTAPFKGGAYVENYVTGQPQGACTTGFAMISNATNAPKLLTAAHCGDLGSGYSTGSEDPVGYVESRSVPSDSAIIHVTGAQPKVWIGDSVQTELTQPTANQYGLDVIGATTTLPGDWLCTSGAFSGTICEIQAVTTGMTVCFTPTECVYNLVEALHRGGYSAGGNGDSGGPVFSAHPGDQLMARGTLTAISTNPADVRQCSGVPAGNGRQCSQRIVFPDITTQTAQHGVRVMTTQAQ</sequence>
<dbReference type="STRING" id="200378.SAMN05216553_111248"/>
<keyword evidence="3" id="KW-1185">Reference proteome</keyword>